<sequence length="530" mass="59338">MSRMTPKFKFHECLVVLCLLSFGECHYYVTISDDGPIVQGGTITFQAEVYDSDGSRPEGTFRFTWKDDTLPLHSWVDETRYPNSTWSVTYPREFYPGPYEVQVNVDKYDIIFYHEICSRRQIFNISAFLNGKMELVQGSLINSNFVSNETQVEHEIDLSRADHAFLKNATEVSTYWFVDCVFYGLSEDLTFNYSYSAVGADHLVEALVVASFEPIITTTTPPTTTTSTTPSTTTTSTTTSTTASPPNSTILSSSASPSLLTALKDAGNTGLNTNEVGSTVNQGLTFTNVSHIKVPYVCRNSSIVPPDKNKTYGYFHRKMSVRAPIQNITIKGTNWLQEFETLDLQVVCRGSGNFNACNLKKPADYNSTGEETCPPNQISVSPNCQFNVSQFYSSSNYTVLFIISNDVSKIVYPIKVILYKVQKHAQLSVIVVPVVCSLIAVIMVVFGVAYYVQRRKRFTVEVADFDFGHGVGDMEYKTFRERLREAVLNSVNRDFGVDGEGRKTPTHMRAIDFYSSVILMLMEVIGPIHV</sequence>
<dbReference type="Proteomes" id="UP001075354">
    <property type="component" value="Chromosome 5"/>
</dbReference>
<feature type="signal peptide" evidence="3">
    <location>
        <begin position="1"/>
        <end position="25"/>
    </location>
</feature>
<evidence type="ECO:0000256" key="3">
    <source>
        <dbReference type="SAM" id="SignalP"/>
    </source>
</evidence>
<keyword evidence="5" id="KW-1185">Reference proteome</keyword>
<feature type="transmembrane region" description="Helical" evidence="2">
    <location>
        <begin position="427"/>
        <end position="452"/>
    </location>
</feature>
<name>A0AAV7XW39_9NEOP</name>
<keyword evidence="2" id="KW-0812">Transmembrane</keyword>
<dbReference type="PANTHER" id="PTHR11861:SF8">
    <property type="entry name" value="PKD DOMAIN-CONTAINING PROTEIN"/>
    <property type="match status" value="1"/>
</dbReference>
<evidence type="ECO:0000313" key="5">
    <source>
        <dbReference type="Proteomes" id="UP001075354"/>
    </source>
</evidence>
<dbReference type="EMBL" id="JAPTSV010000005">
    <property type="protein sequence ID" value="KAJ1527739.1"/>
    <property type="molecule type" value="Genomic_DNA"/>
</dbReference>
<evidence type="ECO:0000313" key="4">
    <source>
        <dbReference type="EMBL" id="KAJ1527739.1"/>
    </source>
</evidence>
<keyword evidence="2" id="KW-1133">Transmembrane helix</keyword>
<dbReference type="InterPro" id="IPR045219">
    <property type="entry name" value="PKAT"/>
</dbReference>
<gene>
    <name evidence="4" type="ORF">ONE63_007695</name>
</gene>
<accession>A0AAV7XW39</accession>
<evidence type="ECO:0000256" key="1">
    <source>
        <dbReference type="SAM" id="MobiDB-lite"/>
    </source>
</evidence>
<dbReference type="GO" id="GO:0005886">
    <property type="term" value="C:plasma membrane"/>
    <property type="evidence" value="ECO:0007669"/>
    <property type="project" value="TreeGrafter"/>
</dbReference>
<organism evidence="4 5">
    <name type="scientific">Megalurothrips usitatus</name>
    <name type="common">bean blossom thrips</name>
    <dbReference type="NCBI Taxonomy" id="439358"/>
    <lineage>
        <taxon>Eukaryota</taxon>
        <taxon>Metazoa</taxon>
        <taxon>Ecdysozoa</taxon>
        <taxon>Arthropoda</taxon>
        <taxon>Hexapoda</taxon>
        <taxon>Insecta</taxon>
        <taxon>Pterygota</taxon>
        <taxon>Neoptera</taxon>
        <taxon>Paraneoptera</taxon>
        <taxon>Thysanoptera</taxon>
        <taxon>Terebrantia</taxon>
        <taxon>Thripoidea</taxon>
        <taxon>Thripidae</taxon>
        <taxon>Megalurothrips</taxon>
    </lineage>
</organism>
<evidence type="ECO:0000256" key="2">
    <source>
        <dbReference type="SAM" id="Phobius"/>
    </source>
</evidence>
<keyword evidence="2" id="KW-0472">Membrane</keyword>
<proteinExistence type="predicted"/>
<feature type="region of interest" description="Disordered" evidence="1">
    <location>
        <begin position="219"/>
        <end position="252"/>
    </location>
</feature>
<dbReference type="PANTHER" id="PTHR11861">
    <property type="entry name" value="MELANOCYTE PROTEIN PMEL 17-RELATED"/>
    <property type="match status" value="1"/>
</dbReference>
<keyword evidence="3" id="KW-0732">Signal</keyword>
<comment type="caution">
    <text evidence="4">The sequence shown here is derived from an EMBL/GenBank/DDBJ whole genome shotgun (WGS) entry which is preliminary data.</text>
</comment>
<feature type="chain" id="PRO_5043507676" evidence="3">
    <location>
        <begin position="26"/>
        <end position="530"/>
    </location>
</feature>
<reference evidence="4" key="1">
    <citation type="submission" date="2022-12" db="EMBL/GenBank/DDBJ databases">
        <title>Chromosome-level genome assembly of the bean flower thrips Megalurothrips usitatus.</title>
        <authorList>
            <person name="Ma L."/>
            <person name="Liu Q."/>
            <person name="Li H."/>
            <person name="Cai W."/>
        </authorList>
    </citation>
    <scope>NUCLEOTIDE SEQUENCE</scope>
    <source>
        <strain evidence="4">Cailab_2022a</strain>
    </source>
</reference>
<protein>
    <submittedName>
        <fullName evidence="4">Uncharacterized protein</fullName>
    </submittedName>
</protein>
<dbReference type="AlphaFoldDB" id="A0AAV7XW39"/>